<sequence length="248" mass="26851">MDLQMVTLAERPDLTPLLDDLLGTWPRFLHHHPLSTLFYSSVAPRHPGFCLVAVERGQQGRLVAKAYSVPVAWPPGTLPAEGHDAAIMAAAGDLLDGRPGLIVVALEVTVAAEWQGRGVSRIMLDALRANAARHGFGAILVPVRPTHKHLEPDLPLAAYVARTRPDGLPHDPWLRTHVRAGGEIVGIAPASMTLTAPLADWREWTGLPFDTAGPVHVPEALVPVHCDPAQDCAVYVEPNVWVRHQLHG</sequence>
<dbReference type="Proteomes" id="UP001589867">
    <property type="component" value="Unassembled WGS sequence"/>
</dbReference>
<proteinExistence type="predicted"/>
<organism evidence="1 2">
    <name type="scientific">Phytohabitans kaempferiae</name>
    <dbReference type="NCBI Taxonomy" id="1620943"/>
    <lineage>
        <taxon>Bacteria</taxon>
        <taxon>Bacillati</taxon>
        <taxon>Actinomycetota</taxon>
        <taxon>Actinomycetes</taxon>
        <taxon>Micromonosporales</taxon>
        <taxon>Micromonosporaceae</taxon>
    </lineage>
</organism>
<name>A0ABV6MG83_9ACTN</name>
<dbReference type="Gene3D" id="3.40.630.30">
    <property type="match status" value="1"/>
</dbReference>
<accession>A0ABV6MG83</accession>
<evidence type="ECO:0000313" key="2">
    <source>
        <dbReference type="Proteomes" id="UP001589867"/>
    </source>
</evidence>
<keyword evidence="2" id="KW-1185">Reference proteome</keyword>
<comment type="caution">
    <text evidence="1">The sequence shown here is derived from an EMBL/GenBank/DDBJ whole genome shotgun (WGS) entry which is preliminary data.</text>
</comment>
<reference evidence="1 2" key="1">
    <citation type="submission" date="2024-09" db="EMBL/GenBank/DDBJ databases">
        <authorList>
            <person name="Sun Q."/>
            <person name="Mori K."/>
        </authorList>
    </citation>
    <scope>NUCLEOTIDE SEQUENCE [LARGE SCALE GENOMIC DNA]</scope>
    <source>
        <strain evidence="1 2">TBRC 3947</strain>
    </source>
</reference>
<dbReference type="InterPro" id="IPR016181">
    <property type="entry name" value="Acyl_CoA_acyltransferase"/>
</dbReference>
<dbReference type="SUPFAM" id="SSF55729">
    <property type="entry name" value="Acyl-CoA N-acyltransferases (Nat)"/>
    <property type="match status" value="1"/>
</dbReference>
<gene>
    <name evidence="1" type="ORF">ACFFIA_39640</name>
</gene>
<dbReference type="RefSeq" id="WP_377261722.1">
    <property type="nucleotide sequence ID" value="NZ_JBHLUH010000089.1"/>
</dbReference>
<evidence type="ECO:0000313" key="1">
    <source>
        <dbReference type="EMBL" id="MFC0533735.1"/>
    </source>
</evidence>
<dbReference type="EMBL" id="JBHLUH010000089">
    <property type="protein sequence ID" value="MFC0533735.1"/>
    <property type="molecule type" value="Genomic_DNA"/>
</dbReference>
<protein>
    <submittedName>
        <fullName evidence="1">N-acetyltransferase</fullName>
    </submittedName>
</protein>